<dbReference type="CDD" id="cd04216">
    <property type="entry name" value="Phytocyanin"/>
    <property type="match status" value="1"/>
</dbReference>
<feature type="signal peptide" evidence="12">
    <location>
        <begin position="1"/>
        <end position="27"/>
    </location>
</feature>
<accession>A0A3B6KQS9</accession>
<dbReference type="GO" id="GO:0005886">
    <property type="term" value="C:plasma membrane"/>
    <property type="evidence" value="ECO:0000318"/>
    <property type="project" value="GO_Central"/>
</dbReference>
<dbReference type="GeneID" id="123108441"/>
<evidence type="ECO:0000256" key="4">
    <source>
        <dbReference type="ARBA" id="ARBA00022723"/>
    </source>
</evidence>
<keyword evidence="9" id="KW-0472">Membrane</keyword>
<comment type="subcellular location">
    <subcellularLocation>
        <location evidence="1">Membrane</location>
        <topology evidence="1">Single-pass type I membrane protein</topology>
    </subcellularLocation>
</comment>
<evidence type="ECO:0000256" key="5">
    <source>
        <dbReference type="ARBA" id="ARBA00022729"/>
    </source>
</evidence>
<dbReference type="GO" id="GO:0046872">
    <property type="term" value="F:metal ion binding"/>
    <property type="evidence" value="ECO:0007669"/>
    <property type="project" value="UniProtKB-KW"/>
</dbReference>
<dbReference type="Gramene" id="TraesLAC5A03G02696760.1">
    <property type="protein sequence ID" value="TraesLAC5A03G02696760.1"/>
    <property type="gene ID" value="TraesLAC5A03G02696760"/>
</dbReference>
<keyword evidence="2" id="KW-0813">Transport</keyword>
<dbReference type="STRING" id="4565.A0A3B6KQS9"/>
<sequence length="128" mass="13396">MASRKVALAAMAVVIAVAALLPATASAASYTVGDDSGWDIGIDYRAWASGKKFRVGDTLEFLYSLGEAEHNVVLVDAQSFAACTVPSNAPTLTTGDDTVSLTQAGQWFFICGIEGHCQDGMKLAVNVH</sequence>
<dbReference type="Gramene" id="TraesWEE_scaffold_106112_01G000500.1">
    <property type="protein sequence ID" value="TraesWEE_scaffold_106112_01G000500.1"/>
    <property type="gene ID" value="TraesWEE_scaffold_106112_01G000500"/>
</dbReference>
<keyword evidence="4" id="KW-0479">Metal-binding</keyword>
<dbReference type="Gramene" id="TraesSTA5A03G02733520.1">
    <property type="protein sequence ID" value="TraesSTA5A03G02733520.1"/>
    <property type="gene ID" value="TraesSTA5A03G02733520"/>
</dbReference>
<evidence type="ECO:0000256" key="7">
    <source>
        <dbReference type="ARBA" id="ARBA00022989"/>
    </source>
</evidence>
<keyword evidence="3" id="KW-0812">Transmembrane</keyword>
<dbReference type="FunFam" id="2.60.40.420:FF:000067">
    <property type="entry name" value="Cupredoxin superfamily protein"/>
    <property type="match status" value="1"/>
</dbReference>
<gene>
    <name evidence="14" type="primary">LOC123108441</name>
</gene>
<reference evidence="14" key="2">
    <citation type="submission" date="2018-10" db="UniProtKB">
        <authorList>
            <consortium name="EnsemblPlants"/>
        </authorList>
    </citation>
    <scope>IDENTIFICATION</scope>
</reference>
<dbReference type="AlphaFoldDB" id="A0A3B6KQS9"/>
<dbReference type="Gramene" id="TraesLDM5A03G02745330.1">
    <property type="protein sequence ID" value="TraesLDM5A03G02745330.1"/>
    <property type="gene ID" value="TraesLDM5A03G02745330"/>
</dbReference>
<reference evidence="14" key="1">
    <citation type="submission" date="2018-08" db="EMBL/GenBank/DDBJ databases">
        <authorList>
            <person name="Rossello M."/>
        </authorList>
    </citation>
    <scope>NUCLEOTIDE SEQUENCE [LARGE SCALE GENOMIC DNA]</scope>
    <source>
        <strain evidence="14">cv. Chinese Spring</strain>
    </source>
</reference>
<dbReference type="Gramene" id="TraesRN5A0101031300.1">
    <property type="protein sequence ID" value="TraesRN5A0101031300.1"/>
    <property type="gene ID" value="TraesRN5A0101031300"/>
</dbReference>
<dbReference type="PANTHER" id="PTHR33021:SF346">
    <property type="entry name" value="OS03G0791300 PROTEIN"/>
    <property type="match status" value="1"/>
</dbReference>
<keyword evidence="7" id="KW-1133">Transmembrane helix</keyword>
<evidence type="ECO:0000256" key="1">
    <source>
        <dbReference type="ARBA" id="ARBA00004479"/>
    </source>
</evidence>
<evidence type="ECO:0000256" key="2">
    <source>
        <dbReference type="ARBA" id="ARBA00022448"/>
    </source>
</evidence>
<dbReference type="Gramene" id="TraesPARA_EIv1.0_1530160.1">
    <property type="protein sequence ID" value="TraesPARA_EIv1.0_1530160.1.CDS"/>
    <property type="gene ID" value="TraesPARA_EIv1.0_1530160"/>
</dbReference>
<dbReference type="Gramene" id="TraesMAC5A03G02740920.1">
    <property type="protein sequence ID" value="TraesMAC5A03G02740920.1"/>
    <property type="gene ID" value="TraesMAC5A03G02740920"/>
</dbReference>
<dbReference type="PROSITE" id="PS51485">
    <property type="entry name" value="PHYTOCYANIN"/>
    <property type="match status" value="1"/>
</dbReference>
<evidence type="ECO:0000256" key="11">
    <source>
        <dbReference type="ARBA" id="ARBA00023180"/>
    </source>
</evidence>
<dbReference type="Gramene" id="TraesCS5A02G430900.1">
    <property type="protein sequence ID" value="TraesCS5A02G430900.1"/>
    <property type="gene ID" value="TraesCS5A02G430900"/>
</dbReference>
<dbReference type="InterPro" id="IPR003245">
    <property type="entry name" value="Phytocyanin_dom"/>
</dbReference>
<evidence type="ECO:0000313" key="15">
    <source>
        <dbReference type="Proteomes" id="UP000019116"/>
    </source>
</evidence>
<keyword evidence="11" id="KW-0325">Glycoprotein</keyword>
<dbReference type="Gene3D" id="2.60.40.420">
    <property type="entry name" value="Cupredoxins - blue copper proteins"/>
    <property type="match status" value="1"/>
</dbReference>
<dbReference type="InterPro" id="IPR008972">
    <property type="entry name" value="Cupredoxin"/>
</dbReference>
<evidence type="ECO:0000256" key="6">
    <source>
        <dbReference type="ARBA" id="ARBA00022982"/>
    </source>
</evidence>
<dbReference type="OMA" id="AGQFFFI"/>
<dbReference type="GO" id="GO:0009610">
    <property type="term" value="P:response to symbiotic fungus"/>
    <property type="evidence" value="ECO:0007669"/>
    <property type="project" value="UniProtKB-ARBA"/>
</dbReference>
<evidence type="ECO:0000256" key="12">
    <source>
        <dbReference type="SAM" id="SignalP"/>
    </source>
</evidence>
<keyword evidence="8" id="KW-0186">Copper</keyword>
<dbReference type="Gramene" id="TraesNOR5A03G02766250.1">
    <property type="protein sequence ID" value="TraesNOR5A03G02766250.1"/>
    <property type="gene ID" value="TraesNOR5A03G02766250"/>
</dbReference>
<proteinExistence type="predicted"/>
<dbReference type="Gramene" id="TraesJUL5A03G02761470.1">
    <property type="protein sequence ID" value="TraesJUL5A03G02761470.1"/>
    <property type="gene ID" value="TraesJUL5A03G02761470"/>
</dbReference>
<dbReference type="GO" id="GO:0009055">
    <property type="term" value="F:electron transfer activity"/>
    <property type="evidence" value="ECO:0007669"/>
    <property type="project" value="InterPro"/>
</dbReference>
<feature type="chain" id="PRO_5043176722" description="Phytocyanin domain-containing protein" evidence="12">
    <location>
        <begin position="28"/>
        <end position="128"/>
    </location>
</feature>
<evidence type="ECO:0000259" key="13">
    <source>
        <dbReference type="PROSITE" id="PS51485"/>
    </source>
</evidence>
<dbReference type="Proteomes" id="UP000019116">
    <property type="component" value="Chromosome 5A"/>
</dbReference>
<dbReference type="KEGG" id="taes:123108441"/>
<keyword evidence="15" id="KW-1185">Reference proteome</keyword>
<evidence type="ECO:0000256" key="8">
    <source>
        <dbReference type="ARBA" id="ARBA00023008"/>
    </source>
</evidence>
<dbReference type="RefSeq" id="XP_044386163.1">
    <property type="nucleotide sequence ID" value="XM_044530228.1"/>
</dbReference>
<dbReference type="SUPFAM" id="SSF49503">
    <property type="entry name" value="Cupredoxins"/>
    <property type="match status" value="1"/>
</dbReference>
<dbReference type="SMR" id="A0A3B6KQS9"/>
<dbReference type="EnsemblPlants" id="TraesCS5A02G430900.1">
    <property type="protein sequence ID" value="TraesCS5A02G430900.1"/>
    <property type="gene ID" value="TraesCS5A02G430900"/>
</dbReference>
<dbReference type="Gramene" id="TraesSYM5A03G02772020.1">
    <property type="protein sequence ID" value="TraesSYM5A03G02772020.1"/>
    <property type="gene ID" value="TraesSYM5A03G02772020"/>
</dbReference>
<keyword evidence="6" id="KW-0249">Electron transport</keyword>
<dbReference type="Gramene" id="TraesCS5A03G1017500.1">
    <property type="protein sequence ID" value="TraesCS5A03G1017500.1.CDS"/>
    <property type="gene ID" value="TraesCS5A03G1017500"/>
</dbReference>
<keyword evidence="10" id="KW-1015">Disulfide bond</keyword>
<name>A0A3B6KQS9_WHEAT</name>
<feature type="domain" description="Phytocyanin" evidence="13">
    <location>
        <begin position="28"/>
        <end position="128"/>
    </location>
</feature>
<dbReference type="PANTHER" id="PTHR33021">
    <property type="entry name" value="BLUE COPPER PROTEIN"/>
    <property type="match status" value="1"/>
</dbReference>
<dbReference type="OrthoDB" id="687943at2759"/>
<dbReference type="Gramene" id="TraesARI5A03G02784590.1">
    <property type="protein sequence ID" value="TraesARI5A03G02784590.1"/>
    <property type="gene ID" value="TraesARI5A03G02784590"/>
</dbReference>
<dbReference type="InterPro" id="IPR039391">
    <property type="entry name" value="Phytocyanin-like"/>
</dbReference>
<organism evidence="14">
    <name type="scientific">Triticum aestivum</name>
    <name type="common">Wheat</name>
    <dbReference type="NCBI Taxonomy" id="4565"/>
    <lineage>
        <taxon>Eukaryota</taxon>
        <taxon>Viridiplantae</taxon>
        <taxon>Streptophyta</taxon>
        <taxon>Embryophyta</taxon>
        <taxon>Tracheophyta</taxon>
        <taxon>Spermatophyta</taxon>
        <taxon>Magnoliopsida</taxon>
        <taxon>Liliopsida</taxon>
        <taxon>Poales</taxon>
        <taxon>Poaceae</taxon>
        <taxon>BOP clade</taxon>
        <taxon>Pooideae</taxon>
        <taxon>Triticodae</taxon>
        <taxon>Triticeae</taxon>
        <taxon>Triticinae</taxon>
        <taxon>Triticum</taxon>
    </lineage>
</organism>
<dbReference type="Gramene" id="TraesROB_scaffold_048496_01G000600.1">
    <property type="protein sequence ID" value="TraesROB_scaffold_048496_01G000600.1"/>
    <property type="gene ID" value="TraesROB_scaffold_048496_01G000600"/>
</dbReference>
<dbReference type="Pfam" id="PF02298">
    <property type="entry name" value="Cu_bind_like"/>
    <property type="match status" value="1"/>
</dbReference>
<evidence type="ECO:0000313" key="14">
    <source>
        <dbReference type="EnsemblPlants" id="TraesCS5A02G430900.1"/>
    </source>
</evidence>
<protein>
    <recommendedName>
        <fullName evidence="13">Phytocyanin domain-containing protein</fullName>
    </recommendedName>
</protein>
<evidence type="ECO:0000256" key="10">
    <source>
        <dbReference type="ARBA" id="ARBA00023157"/>
    </source>
</evidence>
<dbReference type="Gramene" id="TraesJAG5A03G02744040.1">
    <property type="protein sequence ID" value="TraesJAG5A03G02744040.1"/>
    <property type="gene ID" value="TraesJAG5A03G02744040"/>
</dbReference>
<dbReference type="Gramene" id="TraesCAD_scaffold_091751_01G000100.1">
    <property type="protein sequence ID" value="TraesCAD_scaffold_091751_01G000100.1"/>
    <property type="gene ID" value="TraesCAD_scaffold_091751_01G000100"/>
</dbReference>
<evidence type="ECO:0000256" key="3">
    <source>
        <dbReference type="ARBA" id="ARBA00022692"/>
    </source>
</evidence>
<keyword evidence="5 12" id="KW-0732">Signal</keyword>
<evidence type="ECO:0000256" key="9">
    <source>
        <dbReference type="ARBA" id="ARBA00023136"/>
    </source>
</evidence>
<dbReference type="Gramene" id="TraesCLE_scaffold_011541_01G000500.1">
    <property type="protein sequence ID" value="TraesCLE_scaffold_011541_01G000500.1"/>
    <property type="gene ID" value="TraesCLE_scaffold_011541_01G000500"/>
</dbReference>